<evidence type="ECO:0000259" key="1">
    <source>
        <dbReference type="Pfam" id="PF16261"/>
    </source>
</evidence>
<feature type="domain" description="Conserved hypothetical protein CHP03032" evidence="1">
    <location>
        <begin position="22"/>
        <end position="336"/>
    </location>
</feature>
<dbReference type="InterPro" id="IPR017481">
    <property type="entry name" value="CHP03032"/>
</dbReference>
<dbReference type="Pfam" id="PF16261">
    <property type="entry name" value="DUF4915"/>
    <property type="match status" value="1"/>
</dbReference>
<organism evidence="2 3">
    <name type="scientific">Flammeovirga agarivorans</name>
    <dbReference type="NCBI Taxonomy" id="2726742"/>
    <lineage>
        <taxon>Bacteria</taxon>
        <taxon>Pseudomonadati</taxon>
        <taxon>Bacteroidota</taxon>
        <taxon>Cytophagia</taxon>
        <taxon>Cytophagales</taxon>
        <taxon>Flammeovirgaceae</taxon>
        <taxon>Flammeovirga</taxon>
    </lineage>
</organism>
<evidence type="ECO:0000313" key="3">
    <source>
        <dbReference type="Proteomes" id="UP000585050"/>
    </source>
</evidence>
<accession>A0A7X8XVP5</accession>
<dbReference type="Proteomes" id="UP000585050">
    <property type="component" value="Unassembled WGS sequence"/>
</dbReference>
<gene>
    <name evidence="2" type="ORF">HGP29_09970</name>
</gene>
<comment type="caution">
    <text evidence="2">The sequence shown here is derived from an EMBL/GenBank/DDBJ whole genome shotgun (WGS) entry which is preliminary data.</text>
</comment>
<reference evidence="2 3" key="1">
    <citation type="submission" date="2020-04" db="EMBL/GenBank/DDBJ databases">
        <title>Flammeovirga sp. SR4, a novel species isolated from seawater.</title>
        <authorList>
            <person name="Wang X."/>
        </authorList>
    </citation>
    <scope>NUCLEOTIDE SEQUENCE [LARGE SCALE GENOMIC DNA]</scope>
    <source>
        <strain evidence="2 3">SR4</strain>
    </source>
</reference>
<dbReference type="EMBL" id="JABAIL010000003">
    <property type="protein sequence ID" value="NLR91533.1"/>
    <property type="molecule type" value="Genomic_DNA"/>
</dbReference>
<name>A0A7X8XVP5_9BACT</name>
<dbReference type="SUPFAM" id="SSF63825">
    <property type="entry name" value="YWTD domain"/>
    <property type="match status" value="1"/>
</dbReference>
<keyword evidence="3" id="KW-1185">Reference proteome</keyword>
<protein>
    <submittedName>
        <fullName evidence="2">TIGR03032 family protein</fullName>
    </submittedName>
</protein>
<dbReference type="AlphaFoldDB" id="A0A7X8XVP5"/>
<proteinExistence type="predicted"/>
<sequence>MNTLQHIKSDGNSLEVIATEGFGNFLKEQQLSIAFTTYQVGKIFMIGLDDTQKISISERTFPRCMGLALKDNSIWMSSLFQVWRFENSVPKNQKYKGYDKIYIPQIAYTTGDIDIHDMIITPKNRTVFVNTRFNCLATISDTHSFKPLWKPPFISKLVAEDRCHLNGLAGENGLPKYVSMVSRTDTEQGWRDHRKNGGIVMDVQTNEVVCKNLSMPHSPRLHNGKLYLLDAGSGYFGYVDISQKKFIPMTFCNGFIRGMNFIGDYAIVGLSKHRENKAFEGLQLEENLKKHQQDAECGLNIISLKTGEVVEQLRLNGIVRELYDVMSMPNIQKPLVIGTMKDDIQRMITVEN</sequence>
<dbReference type="NCBIfam" id="TIGR03032">
    <property type="entry name" value="TIGR03032 family protein"/>
    <property type="match status" value="1"/>
</dbReference>
<evidence type="ECO:0000313" key="2">
    <source>
        <dbReference type="EMBL" id="NLR91533.1"/>
    </source>
</evidence>
<dbReference type="RefSeq" id="WP_168882252.1">
    <property type="nucleotide sequence ID" value="NZ_JABAIL010000003.1"/>
</dbReference>